<proteinExistence type="predicted"/>
<dbReference type="Pfam" id="PF00725">
    <property type="entry name" value="3HCDH"/>
    <property type="match status" value="1"/>
</dbReference>
<dbReference type="InterPro" id="IPR006108">
    <property type="entry name" value="3HC_DH_C"/>
</dbReference>
<keyword evidence="2" id="KW-0560">Oxidoreductase</keyword>
<dbReference type="GO" id="GO:0016616">
    <property type="term" value="F:oxidoreductase activity, acting on the CH-OH group of donors, NAD or NADP as acceptor"/>
    <property type="evidence" value="ECO:0007669"/>
    <property type="project" value="InterPro"/>
</dbReference>
<evidence type="ECO:0000259" key="1">
    <source>
        <dbReference type="Pfam" id="PF00725"/>
    </source>
</evidence>
<dbReference type="Gene3D" id="1.10.1040.10">
    <property type="entry name" value="N-(1-d-carboxylethyl)-l-norvaline Dehydrogenase, domain 2"/>
    <property type="match status" value="1"/>
</dbReference>
<dbReference type="Proteomes" id="UP000265800">
    <property type="component" value="Unassembled WGS sequence"/>
</dbReference>
<accession>A0A399EA47</accession>
<reference evidence="2 3" key="1">
    <citation type="submission" date="2018-08" db="EMBL/GenBank/DDBJ databases">
        <title>Meiothermus luteus KCTC 52599 genome sequencing project.</title>
        <authorList>
            <person name="Da Costa M.S."/>
            <person name="Albuquerque L."/>
            <person name="Raposo P."/>
            <person name="Froufe H.J.C."/>
            <person name="Barroso C.S."/>
            <person name="Egas C."/>
        </authorList>
    </citation>
    <scope>NUCLEOTIDE SEQUENCE [LARGE SCALE GENOMIC DNA]</scope>
    <source>
        <strain evidence="2 3">KCTC 52599</strain>
    </source>
</reference>
<dbReference type="PANTHER" id="PTHR48075">
    <property type="entry name" value="3-HYDROXYACYL-COA DEHYDROGENASE FAMILY PROTEIN"/>
    <property type="match status" value="1"/>
</dbReference>
<dbReference type="EMBL" id="QWKZ01000186">
    <property type="protein sequence ID" value="RIH81195.1"/>
    <property type="molecule type" value="Genomic_DNA"/>
</dbReference>
<organism evidence="2 3">
    <name type="scientific">Meiothermus luteus</name>
    <dbReference type="NCBI Taxonomy" id="2026184"/>
    <lineage>
        <taxon>Bacteria</taxon>
        <taxon>Thermotogati</taxon>
        <taxon>Deinococcota</taxon>
        <taxon>Deinococci</taxon>
        <taxon>Thermales</taxon>
        <taxon>Thermaceae</taxon>
        <taxon>Meiothermus</taxon>
    </lineage>
</organism>
<gene>
    <name evidence="2" type="primary">paaH</name>
    <name evidence="2" type="ORF">Mlute_02871</name>
</gene>
<feature type="domain" description="3-hydroxyacyl-CoA dehydrogenase C-terminal" evidence="1">
    <location>
        <begin position="89"/>
        <end position="169"/>
    </location>
</feature>
<protein>
    <submittedName>
        <fullName evidence="2">3-hydroxyadipyl-CoA dehydrogenase</fullName>
        <ecNumber evidence="2">1.1.1.-</ecNumber>
    </submittedName>
</protein>
<comment type="caution">
    <text evidence="2">The sequence shown here is derived from an EMBL/GenBank/DDBJ whole genome shotgun (WGS) entry which is preliminary data.</text>
</comment>
<dbReference type="PANTHER" id="PTHR48075:SF5">
    <property type="entry name" value="3-HYDROXYBUTYRYL-COA DEHYDROGENASE"/>
    <property type="match status" value="1"/>
</dbReference>
<dbReference type="AlphaFoldDB" id="A0A399EA47"/>
<name>A0A399EA47_9DEIN</name>
<dbReference type="InterPro" id="IPR008927">
    <property type="entry name" value="6-PGluconate_DH-like_C_sf"/>
</dbReference>
<dbReference type="InterPro" id="IPR013328">
    <property type="entry name" value="6PGD_dom2"/>
</dbReference>
<dbReference type="EC" id="1.1.1.-" evidence="2"/>
<keyword evidence="3" id="KW-1185">Reference proteome</keyword>
<sequence length="192" mass="20926">MKLERKHDLPEGLPVVGLVWGHSTSRLQAELKGRPVAGFSLVPPVGPKAIVELYTPLSGPNPALPLAQAFFEAQGHPTLLLPDQPGGVGFRILALLINEAVAALAEGIARPSDLDRAMRLGTGYPLGPLEWAERIWLKPVLRALEGLFAELGEDRYRPHPLLHRMVAAGLETFGNLPSQEGDWQTHTHKEAR</sequence>
<dbReference type="SUPFAM" id="SSF48179">
    <property type="entry name" value="6-phosphogluconate dehydrogenase C-terminal domain-like"/>
    <property type="match status" value="1"/>
</dbReference>
<evidence type="ECO:0000313" key="3">
    <source>
        <dbReference type="Proteomes" id="UP000265800"/>
    </source>
</evidence>
<dbReference type="GO" id="GO:0006631">
    <property type="term" value="P:fatty acid metabolic process"/>
    <property type="evidence" value="ECO:0007669"/>
    <property type="project" value="InterPro"/>
</dbReference>
<evidence type="ECO:0000313" key="2">
    <source>
        <dbReference type="EMBL" id="RIH81195.1"/>
    </source>
</evidence>